<evidence type="ECO:0000256" key="2">
    <source>
        <dbReference type="ARBA" id="ARBA00022692"/>
    </source>
</evidence>
<keyword evidence="3 5" id="KW-1133">Transmembrane helix</keyword>
<keyword evidence="2 5" id="KW-0812">Transmembrane</keyword>
<sequence>MADMADYPYIFETKRTHPKEKASQIIREIPKFSAQYIKSLFPIFSWIHYYNLTWLISDVIAGLTVGLVVIPQSMGYAKIATLPVEYGLYSSFVGVALYCFFATSKDITIGPTAVVSLLTGQTINSILKVTTKYTNTTIASTFSLLTGLIALTLGLLRLGFVVDFIPAPVVAGFTTGSAINIAVGQIAGLLGIPGIDNKQATYLVLGNTLRAMGQTKDDAILGLIGLFFLYTIKYGCSYLSHRYPNKEKIFFFLGISRNCLLVIISTFIAYLVNIGRTTSPISILKNVPSGFDHIGSPNLDSELLSIVAGYLPGISVVLILEHVAIARSFGRMNDYKIVASQELIAIGATNAIGSFFGAYPSTGSFSRSAIKAKSGVRTPLDGIFTAALVILSLYVLTPVFYYIPSATLSAIIIHAVLNLISGPAYIKQLWKIQFWDFIVFVLGVVFNFFFTVEIGIYVSTGFALALLLIRLARPRFVALGRLEVASSNNNGDNSKQFAYVPLCPMFQTAQSPPDGVLIFRFDESLTYPNSSYVEDQIVNYVKSNTRRSANIAEKVGDRPWNDASDDYKNKAVENSKLPKLNAIVFDFSAVSTIDSTGIQALVDIKKNLDRYTGDVIEYHFANILNEKIQRTLIVVGFGEPKQKNFLIDVGIQSTSDITPVEIETPKEAVENTVRKKYLHLSLQEAITAATNGAW</sequence>
<dbReference type="CDD" id="cd07042">
    <property type="entry name" value="STAS_SulP_like_sulfate_transporter"/>
    <property type="match status" value="1"/>
</dbReference>
<proteinExistence type="predicted"/>
<keyword evidence="4 5" id="KW-0472">Membrane</keyword>
<feature type="transmembrane region" description="Helical" evidence="5">
    <location>
        <begin position="303"/>
        <end position="326"/>
    </location>
</feature>
<dbReference type="GO" id="GO:0016020">
    <property type="term" value="C:membrane"/>
    <property type="evidence" value="ECO:0007669"/>
    <property type="project" value="UniProtKB-SubCell"/>
</dbReference>
<feature type="transmembrane region" description="Helical" evidence="5">
    <location>
        <begin position="49"/>
        <end position="70"/>
    </location>
</feature>
<dbReference type="GO" id="GO:0008271">
    <property type="term" value="F:secondary active sulfate transmembrane transporter activity"/>
    <property type="evidence" value="ECO:0007669"/>
    <property type="project" value="InterPro"/>
</dbReference>
<evidence type="ECO:0000256" key="3">
    <source>
        <dbReference type="ARBA" id="ARBA00022989"/>
    </source>
</evidence>
<dbReference type="PROSITE" id="PS01130">
    <property type="entry name" value="SLC26A"/>
    <property type="match status" value="1"/>
</dbReference>
<dbReference type="InterPro" id="IPR002645">
    <property type="entry name" value="STAS_dom"/>
</dbReference>
<name>A0A9N8YTB5_9GLOM</name>
<organism evidence="7 8">
    <name type="scientific">Dentiscutata erythropus</name>
    <dbReference type="NCBI Taxonomy" id="1348616"/>
    <lineage>
        <taxon>Eukaryota</taxon>
        <taxon>Fungi</taxon>
        <taxon>Fungi incertae sedis</taxon>
        <taxon>Mucoromycota</taxon>
        <taxon>Glomeromycotina</taxon>
        <taxon>Glomeromycetes</taxon>
        <taxon>Diversisporales</taxon>
        <taxon>Gigasporaceae</taxon>
        <taxon>Dentiscutata</taxon>
    </lineage>
</organism>
<dbReference type="Pfam" id="PF00916">
    <property type="entry name" value="Sulfate_transp"/>
    <property type="match status" value="1"/>
</dbReference>
<dbReference type="EMBL" id="CAJVPY010000066">
    <property type="protein sequence ID" value="CAG8447657.1"/>
    <property type="molecule type" value="Genomic_DNA"/>
</dbReference>
<feature type="domain" description="STAS" evidence="6">
    <location>
        <begin position="506"/>
        <end position="689"/>
    </location>
</feature>
<evidence type="ECO:0000259" key="6">
    <source>
        <dbReference type="PROSITE" id="PS50801"/>
    </source>
</evidence>
<evidence type="ECO:0000256" key="1">
    <source>
        <dbReference type="ARBA" id="ARBA00004141"/>
    </source>
</evidence>
<feature type="transmembrane region" description="Helical" evidence="5">
    <location>
        <begin position="219"/>
        <end position="237"/>
    </location>
</feature>
<dbReference type="OrthoDB" id="288203at2759"/>
<dbReference type="PROSITE" id="PS50801">
    <property type="entry name" value="STAS"/>
    <property type="match status" value="1"/>
</dbReference>
<feature type="transmembrane region" description="Helical" evidence="5">
    <location>
        <begin position="432"/>
        <end position="450"/>
    </location>
</feature>
<dbReference type="InterPro" id="IPR018045">
    <property type="entry name" value="S04_transporter_CS"/>
</dbReference>
<dbReference type="PANTHER" id="PTHR11814">
    <property type="entry name" value="SULFATE TRANSPORTER"/>
    <property type="match status" value="1"/>
</dbReference>
<keyword evidence="8" id="KW-1185">Reference proteome</keyword>
<feature type="transmembrane region" description="Helical" evidence="5">
    <location>
        <begin position="249"/>
        <end position="272"/>
    </location>
</feature>
<reference evidence="7" key="1">
    <citation type="submission" date="2021-06" db="EMBL/GenBank/DDBJ databases">
        <authorList>
            <person name="Kallberg Y."/>
            <person name="Tangrot J."/>
            <person name="Rosling A."/>
        </authorList>
    </citation>
    <scope>NUCLEOTIDE SEQUENCE</scope>
    <source>
        <strain evidence="7">MA453B</strain>
    </source>
</reference>
<dbReference type="Proteomes" id="UP000789405">
    <property type="component" value="Unassembled WGS sequence"/>
</dbReference>
<evidence type="ECO:0000313" key="7">
    <source>
        <dbReference type="EMBL" id="CAG8447657.1"/>
    </source>
</evidence>
<dbReference type="Gene3D" id="3.30.750.24">
    <property type="entry name" value="STAS domain"/>
    <property type="match status" value="1"/>
</dbReference>
<protein>
    <submittedName>
        <fullName evidence="7">28625_t:CDS:1</fullName>
    </submittedName>
</protein>
<comment type="caution">
    <text evidence="7">The sequence shown here is derived from an EMBL/GenBank/DDBJ whole genome shotgun (WGS) entry which is preliminary data.</text>
</comment>
<evidence type="ECO:0000256" key="5">
    <source>
        <dbReference type="SAM" id="Phobius"/>
    </source>
</evidence>
<dbReference type="NCBIfam" id="TIGR00815">
    <property type="entry name" value="sulP"/>
    <property type="match status" value="1"/>
</dbReference>
<comment type="subcellular location">
    <subcellularLocation>
        <location evidence="1">Membrane</location>
        <topology evidence="1">Multi-pass membrane protein</topology>
    </subcellularLocation>
</comment>
<gene>
    <name evidence="7" type="ORF">DERYTH_LOCUS318</name>
</gene>
<feature type="transmembrane region" description="Helical" evidence="5">
    <location>
        <begin position="376"/>
        <end position="395"/>
    </location>
</feature>
<evidence type="ECO:0000256" key="4">
    <source>
        <dbReference type="ARBA" id="ARBA00023136"/>
    </source>
</evidence>
<dbReference type="InterPro" id="IPR001902">
    <property type="entry name" value="SLC26A/SulP_fam"/>
</dbReference>
<evidence type="ECO:0000313" key="8">
    <source>
        <dbReference type="Proteomes" id="UP000789405"/>
    </source>
</evidence>
<dbReference type="AlphaFoldDB" id="A0A9N8YTB5"/>
<dbReference type="InterPro" id="IPR036513">
    <property type="entry name" value="STAS_dom_sf"/>
</dbReference>
<dbReference type="SUPFAM" id="SSF52091">
    <property type="entry name" value="SpoIIaa-like"/>
    <property type="match status" value="1"/>
</dbReference>
<feature type="transmembrane region" description="Helical" evidence="5">
    <location>
        <begin position="82"/>
        <end position="103"/>
    </location>
</feature>
<feature type="transmembrane region" description="Helical" evidence="5">
    <location>
        <begin position="139"/>
        <end position="160"/>
    </location>
</feature>
<accession>A0A9N8YTB5</accession>
<dbReference type="Pfam" id="PF01740">
    <property type="entry name" value="STAS"/>
    <property type="match status" value="1"/>
</dbReference>
<dbReference type="InterPro" id="IPR011547">
    <property type="entry name" value="SLC26A/SulP_dom"/>
</dbReference>